<feature type="domain" description="Zinc finger CHC2-type" evidence="2">
    <location>
        <begin position="41"/>
        <end position="95"/>
    </location>
</feature>
<sequence>MGAHPVPAANEVGCASDEPIATLIRHWFPLWTPPAGNARWLKTRCPFHDEAHASASISYEYQAFRCHGCGVKGDIIGLIREREELAFGAAQRRAEEILGGSYKPVPRESARVTRRRAFGEPRTVGSERAGPGRQVPPWLR</sequence>
<reference evidence="4" key="1">
    <citation type="journal article" date="2019" name="Int. J. Syst. Evol. Microbiol.">
        <title>The Global Catalogue of Microorganisms (GCM) 10K type strain sequencing project: providing services to taxonomists for standard genome sequencing and annotation.</title>
        <authorList>
            <consortium name="The Broad Institute Genomics Platform"/>
            <consortium name="The Broad Institute Genome Sequencing Center for Infectious Disease"/>
            <person name="Wu L."/>
            <person name="Ma J."/>
        </authorList>
    </citation>
    <scope>NUCLEOTIDE SEQUENCE [LARGE SCALE GENOMIC DNA]</scope>
    <source>
        <strain evidence="4">JCM 3296</strain>
    </source>
</reference>
<dbReference type="SUPFAM" id="SSF57783">
    <property type="entry name" value="Zinc beta-ribbon"/>
    <property type="match status" value="1"/>
</dbReference>
<comment type="caution">
    <text evidence="3">The sequence shown here is derived from an EMBL/GenBank/DDBJ whole genome shotgun (WGS) entry which is preliminary data.</text>
</comment>
<evidence type="ECO:0000313" key="4">
    <source>
        <dbReference type="Proteomes" id="UP000649573"/>
    </source>
</evidence>
<dbReference type="SMART" id="SM00400">
    <property type="entry name" value="ZnF_CHCC"/>
    <property type="match status" value="1"/>
</dbReference>
<organism evidence="3 4">
    <name type="scientific">Lentzea flava</name>
    <dbReference type="NCBI Taxonomy" id="103732"/>
    <lineage>
        <taxon>Bacteria</taxon>
        <taxon>Bacillati</taxon>
        <taxon>Actinomycetota</taxon>
        <taxon>Actinomycetes</taxon>
        <taxon>Pseudonocardiales</taxon>
        <taxon>Pseudonocardiaceae</taxon>
        <taxon>Lentzea</taxon>
    </lineage>
</organism>
<keyword evidence="4" id="KW-1185">Reference proteome</keyword>
<dbReference type="RefSeq" id="WP_189255460.1">
    <property type="nucleotide sequence ID" value="NZ_BMRE01000018.1"/>
</dbReference>
<accession>A0ABQ2UPX0</accession>
<name>A0ABQ2UPX0_9PSEU</name>
<dbReference type="Proteomes" id="UP000649573">
    <property type="component" value="Unassembled WGS sequence"/>
</dbReference>
<dbReference type="Pfam" id="PF01807">
    <property type="entry name" value="Zn_ribbon_DnaG"/>
    <property type="match status" value="1"/>
</dbReference>
<evidence type="ECO:0000259" key="2">
    <source>
        <dbReference type="SMART" id="SM00400"/>
    </source>
</evidence>
<dbReference type="InterPro" id="IPR002694">
    <property type="entry name" value="Znf_CHC2"/>
</dbReference>
<dbReference type="InterPro" id="IPR036977">
    <property type="entry name" value="DNA_primase_Znf_CHC2"/>
</dbReference>
<dbReference type="EMBL" id="BMRE01000018">
    <property type="protein sequence ID" value="GGU45688.1"/>
    <property type="molecule type" value="Genomic_DNA"/>
</dbReference>
<feature type="region of interest" description="Disordered" evidence="1">
    <location>
        <begin position="108"/>
        <end position="140"/>
    </location>
</feature>
<gene>
    <name evidence="3" type="ORF">GCM10010178_42660</name>
</gene>
<dbReference type="Gene3D" id="3.90.580.10">
    <property type="entry name" value="Zinc finger, CHC2-type domain"/>
    <property type="match status" value="1"/>
</dbReference>
<evidence type="ECO:0000256" key="1">
    <source>
        <dbReference type="SAM" id="MobiDB-lite"/>
    </source>
</evidence>
<proteinExistence type="predicted"/>
<evidence type="ECO:0000313" key="3">
    <source>
        <dbReference type="EMBL" id="GGU45688.1"/>
    </source>
</evidence>
<protein>
    <recommendedName>
        <fullName evidence="2">Zinc finger CHC2-type domain-containing protein</fullName>
    </recommendedName>
</protein>